<reference evidence="5 6" key="1">
    <citation type="submission" date="2020-06" db="EMBL/GenBank/DDBJ databases">
        <title>NJ-3-1, isolated from saline soil.</title>
        <authorList>
            <person name="Cui H.L."/>
            <person name="Shi X."/>
        </authorList>
    </citation>
    <scope>NUCLEOTIDE SEQUENCE [LARGE SCALE GENOMIC DNA]</scope>
    <source>
        <strain evidence="5 6">NJ-3-1</strain>
    </source>
</reference>
<proteinExistence type="predicted"/>
<dbReference type="Gene3D" id="3.90.780.10">
    <property type="entry name" value="5'-Nucleotidase, C-terminal domain"/>
    <property type="match status" value="1"/>
</dbReference>
<dbReference type="Pfam" id="PF00149">
    <property type="entry name" value="Metallophos"/>
    <property type="match status" value="1"/>
</dbReference>
<evidence type="ECO:0000313" key="5">
    <source>
        <dbReference type="EMBL" id="QLG62652.1"/>
    </source>
</evidence>
<dbReference type="AlphaFoldDB" id="A0A7D5LBB4"/>
<gene>
    <name evidence="5" type="ORF">HUG12_13325</name>
</gene>
<dbReference type="InterPro" id="IPR004843">
    <property type="entry name" value="Calcineurin-like_PHP"/>
</dbReference>
<dbReference type="PRINTS" id="PR01607">
    <property type="entry name" value="APYRASEFAMLY"/>
</dbReference>
<dbReference type="PANTHER" id="PTHR11575">
    <property type="entry name" value="5'-NUCLEOTIDASE-RELATED"/>
    <property type="match status" value="1"/>
</dbReference>
<dbReference type="InterPro" id="IPR029052">
    <property type="entry name" value="Metallo-depent_PP-like"/>
</dbReference>
<keyword evidence="6" id="KW-1185">Reference proteome</keyword>
<dbReference type="RefSeq" id="WP_179269237.1">
    <property type="nucleotide sequence ID" value="NZ_CP058579.1"/>
</dbReference>
<evidence type="ECO:0000259" key="4">
    <source>
        <dbReference type="Pfam" id="PF02872"/>
    </source>
</evidence>
<dbReference type="GO" id="GO:0016787">
    <property type="term" value="F:hydrolase activity"/>
    <property type="evidence" value="ECO:0007669"/>
    <property type="project" value="InterPro"/>
</dbReference>
<evidence type="ECO:0000256" key="2">
    <source>
        <dbReference type="SAM" id="MobiDB-lite"/>
    </source>
</evidence>
<dbReference type="SUPFAM" id="SSF56300">
    <property type="entry name" value="Metallo-dependent phosphatases"/>
    <property type="match status" value="1"/>
</dbReference>
<feature type="domain" description="5'-Nucleotidase C-terminal" evidence="4">
    <location>
        <begin position="265"/>
        <end position="419"/>
    </location>
</feature>
<dbReference type="InterPro" id="IPR036907">
    <property type="entry name" value="5'-Nucleotdase_C_sf"/>
</dbReference>
<dbReference type="GeneID" id="56038458"/>
<name>A0A7D5LBB4_9EURY</name>
<protein>
    <submittedName>
        <fullName evidence="5">5'-nucleotidase C-terminal domain-containing protein</fullName>
    </submittedName>
</protein>
<dbReference type="KEGG" id="halu:HUG12_13325"/>
<organism evidence="5 6">
    <name type="scientific">Halorarum salinum</name>
    <dbReference type="NCBI Taxonomy" id="2743089"/>
    <lineage>
        <taxon>Archaea</taxon>
        <taxon>Methanobacteriati</taxon>
        <taxon>Methanobacteriota</taxon>
        <taxon>Stenosarchaea group</taxon>
        <taxon>Halobacteria</taxon>
        <taxon>Halobacteriales</taxon>
        <taxon>Haloferacaceae</taxon>
        <taxon>Halorarum</taxon>
    </lineage>
</organism>
<dbReference type="Pfam" id="PF02872">
    <property type="entry name" value="5_nucleotid_C"/>
    <property type="match status" value="1"/>
</dbReference>
<dbReference type="InterPro" id="IPR006179">
    <property type="entry name" value="5_nucleotidase/apyrase"/>
</dbReference>
<sequence>MVRFLHYSDVENVYDDPERAGRLAACIGDLDGPDALVVGAGDDTAPGVLALVARGRQALDFFAAVGTAVETFGNHDFDFGPDATRELVADSPQTWVSANVLDSADDEGPFGAAEGVVPWTLERVGDETVGLFGVTDPATDSLNPSAADLAFTDPYEAAERASAELREAGADRVVAVSHLGGGDDELAGRVDVDLVLGGHVHTERAERVDGVLCTRPGVNGESVLEVELTDDGASVSRHDPGEWPVNDRLADALRERMHASGLDEVVGHADEPIERTEATIHGGESRVGNLVADAYRHAADADVGLQNAGGIRLGDPLEGEVTLADLVSTLPFEEPVVTAELTGGELLDAFRQMSAAVVDFGEPGWWHGHVSGAEIVWDDAERRLLEARVGGEPVDADRIYRVATAEYILHSDHEFPVIEERHRAGEHGIQHDVLAEYVESAGLATRVEGRIRRVEGADEPTAGLGEEKAARGTADAGGDSRSDPPVEPTEE</sequence>
<dbReference type="Gene3D" id="3.60.21.10">
    <property type="match status" value="1"/>
</dbReference>
<evidence type="ECO:0000313" key="6">
    <source>
        <dbReference type="Proteomes" id="UP000509626"/>
    </source>
</evidence>
<feature type="region of interest" description="Disordered" evidence="2">
    <location>
        <begin position="452"/>
        <end position="491"/>
    </location>
</feature>
<dbReference type="CDD" id="cd00845">
    <property type="entry name" value="MPP_UshA_N_like"/>
    <property type="match status" value="1"/>
</dbReference>
<dbReference type="OrthoDB" id="21342at2157"/>
<accession>A0A7D5LBB4</accession>
<dbReference type="PANTHER" id="PTHR11575:SF24">
    <property type="entry name" value="5'-NUCLEOTIDASE"/>
    <property type="match status" value="1"/>
</dbReference>
<evidence type="ECO:0000256" key="1">
    <source>
        <dbReference type="ARBA" id="ARBA00022729"/>
    </source>
</evidence>
<dbReference type="Proteomes" id="UP000509626">
    <property type="component" value="Chromosome"/>
</dbReference>
<dbReference type="InterPro" id="IPR008334">
    <property type="entry name" value="5'-Nucleotdase_C"/>
</dbReference>
<keyword evidence="1" id="KW-0732">Signal</keyword>
<dbReference type="GO" id="GO:0009166">
    <property type="term" value="P:nucleotide catabolic process"/>
    <property type="evidence" value="ECO:0007669"/>
    <property type="project" value="InterPro"/>
</dbReference>
<feature type="domain" description="Calcineurin-like phosphoesterase" evidence="3">
    <location>
        <begin position="3"/>
        <end position="202"/>
    </location>
</feature>
<evidence type="ECO:0000259" key="3">
    <source>
        <dbReference type="Pfam" id="PF00149"/>
    </source>
</evidence>
<dbReference type="SUPFAM" id="SSF55816">
    <property type="entry name" value="5'-nucleotidase (syn. UDP-sugar hydrolase), C-terminal domain"/>
    <property type="match status" value="1"/>
</dbReference>
<dbReference type="EMBL" id="CP058579">
    <property type="protein sequence ID" value="QLG62652.1"/>
    <property type="molecule type" value="Genomic_DNA"/>
</dbReference>